<evidence type="ECO:0000313" key="1">
    <source>
        <dbReference type="EMBL" id="MFC6206938.1"/>
    </source>
</evidence>
<name>A0ABW1SS98_9LACO</name>
<gene>
    <name evidence="1" type="ORF">ACFP1G_05520</name>
</gene>
<protein>
    <submittedName>
        <fullName evidence="1">Uncharacterized protein</fullName>
    </submittedName>
</protein>
<sequence length="101" mass="11603">MAFFLSVKHRNLRGGTGKSLNGGLEISEYMGQGQQLQTLYVGARKNEVIRYYEAGAQCKMLSRWFEQEKRFELSVAPRATYRKLIKANGGYDDTYSKLRLN</sequence>
<dbReference type="RefSeq" id="WP_382338818.1">
    <property type="nucleotide sequence ID" value="NZ_JBHSSK010000017.1"/>
</dbReference>
<accession>A0ABW1SS98</accession>
<dbReference type="EMBL" id="JBHSSK010000017">
    <property type="protein sequence ID" value="MFC6206938.1"/>
    <property type="molecule type" value="Genomic_DNA"/>
</dbReference>
<organism evidence="1 2">
    <name type="scientific">Levilactobacillus tongjiangensis</name>
    <dbReference type="NCBI Taxonomy" id="2486023"/>
    <lineage>
        <taxon>Bacteria</taxon>
        <taxon>Bacillati</taxon>
        <taxon>Bacillota</taxon>
        <taxon>Bacilli</taxon>
        <taxon>Lactobacillales</taxon>
        <taxon>Lactobacillaceae</taxon>
        <taxon>Levilactobacillus</taxon>
    </lineage>
</organism>
<evidence type="ECO:0000313" key="2">
    <source>
        <dbReference type="Proteomes" id="UP001596254"/>
    </source>
</evidence>
<comment type="caution">
    <text evidence="1">The sequence shown here is derived from an EMBL/GenBank/DDBJ whole genome shotgun (WGS) entry which is preliminary data.</text>
</comment>
<proteinExistence type="predicted"/>
<reference evidence="2" key="1">
    <citation type="journal article" date="2019" name="Int. J. Syst. Evol. Microbiol.">
        <title>The Global Catalogue of Microorganisms (GCM) 10K type strain sequencing project: providing services to taxonomists for standard genome sequencing and annotation.</title>
        <authorList>
            <consortium name="The Broad Institute Genomics Platform"/>
            <consortium name="The Broad Institute Genome Sequencing Center for Infectious Disease"/>
            <person name="Wu L."/>
            <person name="Ma J."/>
        </authorList>
    </citation>
    <scope>NUCLEOTIDE SEQUENCE [LARGE SCALE GENOMIC DNA]</scope>
    <source>
        <strain evidence="2">CCM 8905</strain>
    </source>
</reference>
<dbReference type="Proteomes" id="UP001596254">
    <property type="component" value="Unassembled WGS sequence"/>
</dbReference>
<keyword evidence="2" id="KW-1185">Reference proteome</keyword>